<organism evidence="6 7">
    <name type="scientific">Falsiroseomonas frigidaquae</name>
    <dbReference type="NCBI Taxonomy" id="487318"/>
    <lineage>
        <taxon>Bacteria</taxon>
        <taxon>Pseudomonadati</taxon>
        <taxon>Pseudomonadota</taxon>
        <taxon>Alphaproteobacteria</taxon>
        <taxon>Acetobacterales</taxon>
        <taxon>Roseomonadaceae</taxon>
        <taxon>Falsiroseomonas</taxon>
    </lineage>
</organism>
<dbReference type="Gene3D" id="1.10.10.10">
    <property type="entry name" value="Winged helix-like DNA-binding domain superfamily/Winged helix DNA-binding domain"/>
    <property type="match status" value="1"/>
</dbReference>
<dbReference type="InterPro" id="IPR036390">
    <property type="entry name" value="WH_DNA-bd_sf"/>
</dbReference>
<dbReference type="Gene3D" id="3.30.450.40">
    <property type="match status" value="1"/>
</dbReference>
<dbReference type="InterPro" id="IPR029016">
    <property type="entry name" value="GAF-like_dom_sf"/>
</dbReference>
<dbReference type="InterPro" id="IPR050707">
    <property type="entry name" value="HTH_MetabolicPath_Reg"/>
</dbReference>
<reference evidence="6 7" key="1">
    <citation type="submission" date="2020-03" db="EMBL/GenBank/DDBJ databases">
        <title>Roseomonas selenitidurans sp. nov. isolated from soil.</title>
        <authorList>
            <person name="Liu H."/>
        </authorList>
    </citation>
    <scope>NUCLEOTIDE SEQUENCE [LARGE SCALE GENOMIC DNA]</scope>
    <source>
        <strain evidence="6 7">JCM 15073</strain>
    </source>
</reference>
<dbReference type="PROSITE" id="PS51078">
    <property type="entry name" value="ICLR_ED"/>
    <property type="match status" value="1"/>
</dbReference>
<dbReference type="Pfam" id="PF01614">
    <property type="entry name" value="IclR_C"/>
    <property type="match status" value="1"/>
</dbReference>
<evidence type="ECO:0000313" key="6">
    <source>
        <dbReference type="EMBL" id="NKE44065.1"/>
    </source>
</evidence>
<evidence type="ECO:0000256" key="3">
    <source>
        <dbReference type="ARBA" id="ARBA00023163"/>
    </source>
</evidence>
<keyword evidence="7" id="KW-1185">Reference proteome</keyword>
<feature type="domain" description="HTH iclR-type" evidence="4">
    <location>
        <begin position="2"/>
        <end position="64"/>
    </location>
</feature>
<evidence type="ECO:0000256" key="2">
    <source>
        <dbReference type="ARBA" id="ARBA00023125"/>
    </source>
</evidence>
<dbReference type="InterPro" id="IPR005471">
    <property type="entry name" value="Tscrpt_reg_IclR_N"/>
</dbReference>
<gene>
    <name evidence="6" type="ORF">HB662_04715</name>
</gene>
<evidence type="ECO:0000313" key="7">
    <source>
        <dbReference type="Proteomes" id="UP000765160"/>
    </source>
</evidence>
<dbReference type="InterPro" id="IPR014757">
    <property type="entry name" value="Tscrpt_reg_IclR_C"/>
</dbReference>
<evidence type="ECO:0000259" key="4">
    <source>
        <dbReference type="PROSITE" id="PS51077"/>
    </source>
</evidence>
<keyword evidence="1" id="KW-0805">Transcription regulation</keyword>
<evidence type="ECO:0000256" key="1">
    <source>
        <dbReference type="ARBA" id="ARBA00023015"/>
    </source>
</evidence>
<dbReference type="SUPFAM" id="SSF55781">
    <property type="entry name" value="GAF domain-like"/>
    <property type="match status" value="1"/>
</dbReference>
<keyword evidence="2" id="KW-0238">DNA-binding</keyword>
<accession>A0ABX1ETW8</accession>
<sequence>MVKSAGRVLEIFEFFAHRHAPATVTEVAAALGFPLSSTSVLLKSLLSLGYLEYEPRARDYQPTIRFAVLGTWIFDRFFAEEGGIPRLMDELQAETGETIVLAMQHGEYVDYIRILQSIRPVRFHIKPGSRRPIFLPAAGKVLLAQQSDAEVARLLRRINAGRGAVPLAVAPLLAELAQIRVQGHARSEGAVVPDTMMLSMALPVTEGHRPLAVAVSGPLARMRRSRGGILRLMREKIATLRPLSTDRR</sequence>
<dbReference type="SUPFAM" id="SSF46785">
    <property type="entry name" value="Winged helix' DNA-binding domain"/>
    <property type="match status" value="1"/>
</dbReference>
<proteinExistence type="predicted"/>
<name>A0ABX1ETW8_9PROT</name>
<comment type="caution">
    <text evidence="6">The sequence shown here is derived from an EMBL/GenBank/DDBJ whole genome shotgun (WGS) entry which is preliminary data.</text>
</comment>
<feature type="domain" description="IclR-ED" evidence="5">
    <location>
        <begin position="65"/>
        <end position="248"/>
    </location>
</feature>
<dbReference type="PROSITE" id="PS51077">
    <property type="entry name" value="HTH_ICLR"/>
    <property type="match status" value="1"/>
</dbReference>
<dbReference type="PANTHER" id="PTHR30136:SF35">
    <property type="entry name" value="HTH-TYPE TRANSCRIPTIONAL REGULATOR RV1719"/>
    <property type="match status" value="1"/>
</dbReference>
<dbReference type="Pfam" id="PF09339">
    <property type="entry name" value="HTH_IclR"/>
    <property type="match status" value="1"/>
</dbReference>
<dbReference type="PANTHER" id="PTHR30136">
    <property type="entry name" value="HELIX-TURN-HELIX TRANSCRIPTIONAL REGULATOR, ICLR FAMILY"/>
    <property type="match status" value="1"/>
</dbReference>
<protein>
    <submittedName>
        <fullName evidence="6">Helix-turn-helix domain-containing protein</fullName>
    </submittedName>
</protein>
<evidence type="ECO:0000259" key="5">
    <source>
        <dbReference type="PROSITE" id="PS51078"/>
    </source>
</evidence>
<dbReference type="Proteomes" id="UP000765160">
    <property type="component" value="Unassembled WGS sequence"/>
</dbReference>
<dbReference type="InterPro" id="IPR036388">
    <property type="entry name" value="WH-like_DNA-bd_sf"/>
</dbReference>
<dbReference type="RefSeq" id="WP_168047740.1">
    <property type="nucleotide sequence ID" value="NZ_JAATJR010000002.1"/>
</dbReference>
<dbReference type="EMBL" id="JAAVTX010000002">
    <property type="protein sequence ID" value="NKE44065.1"/>
    <property type="molecule type" value="Genomic_DNA"/>
</dbReference>
<keyword evidence="3" id="KW-0804">Transcription</keyword>